<sequence>MHDIISFPAAPTQSIIERYLVHAHPYPRSYQPAKLIALRREHGVMNRLYRTERELILHPGELIAPQVQRLSLEQQRRLLGYIEARRISFGFEEAETYKFYLLEVAYELRHLPRTSQPIRSHTYYQLEELLSGKPLVLHATARSRK</sequence>
<dbReference type="Proteomes" id="UP001243286">
    <property type="component" value="Unassembled WGS sequence"/>
</dbReference>
<evidence type="ECO:0000313" key="2">
    <source>
        <dbReference type="Proteomes" id="UP001243286"/>
    </source>
</evidence>
<evidence type="ECO:0000313" key="1">
    <source>
        <dbReference type="EMBL" id="MDI3234375.1"/>
    </source>
</evidence>
<dbReference type="RefSeq" id="WP_026830321.1">
    <property type="nucleotide sequence ID" value="NZ_JANJYY010000111.1"/>
</dbReference>
<keyword evidence="2" id="KW-1185">Reference proteome</keyword>
<proteinExistence type="predicted"/>
<name>A0ABT6R0A3_9BACL</name>
<gene>
    <name evidence="1" type="ORF">QK289_05105</name>
</gene>
<organism evidence="1 2">
    <name type="scientific">Exiguobacterium antarcticum</name>
    <dbReference type="NCBI Taxonomy" id="132920"/>
    <lineage>
        <taxon>Bacteria</taxon>
        <taxon>Bacillati</taxon>
        <taxon>Bacillota</taxon>
        <taxon>Bacilli</taxon>
        <taxon>Bacillales</taxon>
        <taxon>Bacillales Family XII. Incertae Sedis</taxon>
        <taxon>Exiguobacterium</taxon>
    </lineage>
</organism>
<reference evidence="1 2" key="1">
    <citation type="submission" date="2023-04" db="EMBL/GenBank/DDBJ databases">
        <title>Antarctic isolates genomes.</title>
        <authorList>
            <person name="Dimov S.G."/>
        </authorList>
    </citation>
    <scope>NUCLEOTIDE SEQUENCE [LARGE SCALE GENOMIC DNA]</scope>
    <source>
        <strain evidence="1 2">AL19</strain>
    </source>
</reference>
<comment type="caution">
    <text evidence="1">The sequence shown here is derived from an EMBL/GenBank/DDBJ whole genome shotgun (WGS) entry which is preliminary data.</text>
</comment>
<dbReference type="EMBL" id="JASBQV010000005">
    <property type="protein sequence ID" value="MDI3234375.1"/>
    <property type="molecule type" value="Genomic_DNA"/>
</dbReference>
<accession>A0ABT6R0A3</accession>
<protein>
    <submittedName>
        <fullName evidence="1">Uncharacterized protein</fullName>
    </submittedName>
</protein>